<dbReference type="Proteomes" id="UP000267821">
    <property type="component" value="Unassembled WGS sequence"/>
</dbReference>
<feature type="compositionally biased region" description="Low complexity" evidence="2">
    <location>
        <begin position="52"/>
        <end position="66"/>
    </location>
</feature>
<feature type="non-terminal residue" evidence="4">
    <location>
        <position position="1070"/>
    </location>
</feature>
<keyword evidence="5" id="KW-1185">Reference proteome</keyword>
<dbReference type="InterPro" id="IPR027417">
    <property type="entry name" value="P-loop_NTPase"/>
</dbReference>
<dbReference type="Gene3D" id="1.25.40.20">
    <property type="entry name" value="Ankyrin repeat-containing domain"/>
    <property type="match status" value="1"/>
</dbReference>
<evidence type="ECO:0000256" key="1">
    <source>
        <dbReference type="ARBA" id="ARBA00022737"/>
    </source>
</evidence>
<feature type="compositionally biased region" description="Polar residues" evidence="2">
    <location>
        <begin position="38"/>
        <end position="50"/>
    </location>
</feature>
<organism evidence="4 5">
    <name type="scientific">Terfezia boudieri ATCC MYA-4762</name>
    <dbReference type="NCBI Taxonomy" id="1051890"/>
    <lineage>
        <taxon>Eukaryota</taxon>
        <taxon>Fungi</taxon>
        <taxon>Dikarya</taxon>
        <taxon>Ascomycota</taxon>
        <taxon>Pezizomycotina</taxon>
        <taxon>Pezizomycetes</taxon>
        <taxon>Pezizales</taxon>
        <taxon>Pezizaceae</taxon>
        <taxon>Terfezia</taxon>
    </lineage>
</organism>
<reference evidence="4 5" key="1">
    <citation type="journal article" date="2018" name="Nat. Ecol. Evol.">
        <title>Pezizomycetes genomes reveal the molecular basis of ectomycorrhizal truffle lifestyle.</title>
        <authorList>
            <person name="Murat C."/>
            <person name="Payen T."/>
            <person name="Noel B."/>
            <person name="Kuo A."/>
            <person name="Morin E."/>
            <person name="Chen J."/>
            <person name="Kohler A."/>
            <person name="Krizsan K."/>
            <person name="Balestrini R."/>
            <person name="Da Silva C."/>
            <person name="Montanini B."/>
            <person name="Hainaut M."/>
            <person name="Levati E."/>
            <person name="Barry K.W."/>
            <person name="Belfiori B."/>
            <person name="Cichocki N."/>
            <person name="Clum A."/>
            <person name="Dockter R.B."/>
            <person name="Fauchery L."/>
            <person name="Guy J."/>
            <person name="Iotti M."/>
            <person name="Le Tacon F."/>
            <person name="Lindquist E.A."/>
            <person name="Lipzen A."/>
            <person name="Malagnac F."/>
            <person name="Mello A."/>
            <person name="Molinier V."/>
            <person name="Miyauchi S."/>
            <person name="Poulain J."/>
            <person name="Riccioni C."/>
            <person name="Rubini A."/>
            <person name="Sitrit Y."/>
            <person name="Splivallo R."/>
            <person name="Traeger S."/>
            <person name="Wang M."/>
            <person name="Zifcakova L."/>
            <person name="Wipf D."/>
            <person name="Zambonelli A."/>
            <person name="Paolocci F."/>
            <person name="Nowrousian M."/>
            <person name="Ottonello S."/>
            <person name="Baldrian P."/>
            <person name="Spatafora J.W."/>
            <person name="Henrissat B."/>
            <person name="Nagy L.G."/>
            <person name="Aury J.M."/>
            <person name="Wincker P."/>
            <person name="Grigoriev I.V."/>
            <person name="Bonfante P."/>
            <person name="Martin F.M."/>
        </authorList>
    </citation>
    <scope>NUCLEOTIDE SEQUENCE [LARGE SCALE GENOMIC DNA]</scope>
    <source>
        <strain evidence="4 5">ATCC MYA-4762</strain>
    </source>
</reference>
<feature type="compositionally biased region" description="Low complexity" evidence="2">
    <location>
        <begin position="22"/>
        <end position="37"/>
    </location>
</feature>
<feature type="domain" description="NACHT" evidence="3">
    <location>
        <begin position="520"/>
        <end position="676"/>
    </location>
</feature>
<evidence type="ECO:0000313" key="4">
    <source>
        <dbReference type="EMBL" id="RPB20959.1"/>
    </source>
</evidence>
<proteinExistence type="predicted"/>
<feature type="compositionally biased region" description="Basic residues" evidence="2">
    <location>
        <begin position="11"/>
        <end position="21"/>
    </location>
</feature>
<dbReference type="SUPFAM" id="SSF52540">
    <property type="entry name" value="P-loop containing nucleoside triphosphate hydrolases"/>
    <property type="match status" value="1"/>
</dbReference>
<keyword evidence="1" id="KW-0677">Repeat</keyword>
<protein>
    <recommendedName>
        <fullName evidence="3">NACHT domain-containing protein</fullName>
    </recommendedName>
</protein>
<evidence type="ECO:0000313" key="5">
    <source>
        <dbReference type="Proteomes" id="UP000267821"/>
    </source>
</evidence>
<dbReference type="InterPro" id="IPR056884">
    <property type="entry name" value="NPHP3-like_N"/>
</dbReference>
<dbReference type="OrthoDB" id="7464126at2759"/>
<dbReference type="InterPro" id="IPR007111">
    <property type="entry name" value="NACHT_NTPase"/>
</dbReference>
<dbReference type="InParanoid" id="A0A3N4LHK5"/>
<dbReference type="Pfam" id="PF12796">
    <property type="entry name" value="Ank_2"/>
    <property type="match status" value="1"/>
</dbReference>
<dbReference type="STRING" id="1051890.A0A3N4LHK5"/>
<dbReference type="Pfam" id="PF22939">
    <property type="entry name" value="WHD_GPIID"/>
    <property type="match status" value="1"/>
</dbReference>
<dbReference type="EMBL" id="ML121565">
    <property type="protein sequence ID" value="RPB20959.1"/>
    <property type="molecule type" value="Genomic_DNA"/>
</dbReference>
<dbReference type="PROSITE" id="PS50837">
    <property type="entry name" value="NACHT"/>
    <property type="match status" value="1"/>
</dbReference>
<dbReference type="Pfam" id="PF24809">
    <property type="entry name" value="DUF7708"/>
    <property type="match status" value="1"/>
</dbReference>
<dbReference type="InterPro" id="IPR036770">
    <property type="entry name" value="Ankyrin_rpt-contain_sf"/>
</dbReference>
<dbReference type="SUPFAM" id="SSF48403">
    <property type="entry name" value="Ankyrin repeat"/>
    <property type="match status" value="1"/>
</dbReference>
<gene>
    <name evidence="4" type="ORF">L211DRAFT_462190</name>
</gene>
<dbReference type="SMART" id="SM00248">
    <property type="entry name" value="ANK"/>
    <property type="match status" value="3"/>
</dbReference>
<sequence>MSPLKEWLKSVVKRPPSRSKSRPSSSQASSACGSTSSFTDPAVSQSSKGDVNTDAAQANTANTNLTETRGAQEPSDSGCSERQLCDVPQITVSEPGENNGLTSDNTAKIPTDASPLDEQLPQPEETAEAKCLSNVANLAPDYCGAGDKGTPSTKLVPEASTGPAGANTPTASEQVVHLPATSTSTNTGGVSPIASEQQPQKTVNTLSLWEVAWKKLPEDVRNHFQSTLDETDNKGSGAAEQLLTVIKEIRGACEKQKLIDTIDDGKKSRRIIVRDLADKLINWVSKFVAVGDILIQYDPGHAAIPWAMVRFILQSAIVHRERMAEIVTNTEYLGNLIVRCVAYEELYLVKSKPRNYSSLKLAVEKLYVEILKFLVETAKHLNRTKLGSVLRAILEPEAIREILQGIKFHEQQLAAELELAQRNVAQTSFAVTQTIAEHNHKQLTQLLDDLEKPIQRVVSDLQACYQSVQAKTRKNVLNWITNTEYEAPHHLALQGLLEDTGKWFFDRTEYKEWRSASASSMLWLHGIPGAGKTKLTCQVIKELHSTNPNEVLCFFYCKRDGEASRRIPLTVLQAIIKQLSLRQPDGLPNEILNRYMVNQKKRFPAGKSGVLRWEDCGTLLLSLLNIYPQTTIIIDALDELDLDYESKHRHLLLELLNDVILKCESLVKIFVASRDDQDIVMEFKKVPNLFIKATDNLKDIERYIIREFKTDRRFSMPPWSPALKDTVYTELCNKANGMFQWVKLQLQFLVSMKVERDIRQKLGKAPKGLMAAYDQIYSLIEGEEEYGREAAKCALMWVMCTVEPLTMEMLLEATRYTTGSQDIISAEVLLELCRNLLTWDKSEKSNVVQFAHLSVKEYLIAEKWTEAEAHTIAAKSCLTVLISENGLPRTRYRNTTLLEYADSYWLEHVSEGCAGPSRQTFKQLLCDFLGTPALPSPSYGNWIRGGQQSKRVPTAGIKKKLYKAHLSTPPNPIFLAAACDFLLEFTDESWPQWECFDLHSRNDRGDTLFYIAARNGNNAVATRLLTHDVVDLNVKSSFGDNPLLAAAYWGHMTIVQQLLAHSAIDVNAKG</sequence>
<dbReference type="InterPro" id="IPR054471">
    <property type="entry name" value="GPIID_WHD"/>
</dbReference>
<dbReference type="PANTHER" id="PTHR10039">
    <property type="entry name" value="AMELOGENIN"/>
    <property type="match status" value="1"/>
</dbReference>
<name>A0A3N4LHK5_9PEZI</name>
<dbReference type="InterPro" id="IPR056125">
    <property type="entry name" value="DUF7708"/>
</dbReference>
<dbReference type="PANTHER" id="PTHR10039:SF16">
    <property type="entry name" value="GPI INOSITOL-DEACYLASE"/>
    <property type="match status" value="1"/>
</dbReference>
<dbReference type="InterPro" id="IPR002110">
    <property type="entry name" value="Ankyrin_rpt"/>
</dbReference>
<dbReference type="Pfam" id="PF24883">
    <property type="entry name" value="NPHP3_N"/>
    <property type="match status" value="1"/>
</dbReference>
<feature type="region of interest" description="Disordered" evidence="2">
    <location>
        <begin position="1"/>
        <end position="81"/>
    </location>
</feature>
<dbReference type="Gene3D" id="3.40.50.300">
    <property type="entry name" value="P-loop containing nucleotide triphosphate hydrolases"/>
    <property type="match status" value="1"/>
</dbReference>
<accession>A0A3N4LHK5</accession>
<evidence type="ECO:0000256" key="2">
    <source>
        <dbReference type="SAM" id="MobiDB-lite"/>
    </source>
</evidence>
<evidence type="ECO:0000259" key="3">
    <source>
        <dbReference type="PROSITE" id="PS50837"/>
    </source>
</evidence>
<dbReference type="AlphaFoldDB" id="A0A3N4LHK5"/>